<proteinExistence type="inferred from homology"/>
<reference evidence="15 16" key="1">
    <citation type="submission" date="2019-07" db="EMBL/GenBank/DDBJ databases">
        <title>Genomic Encyclopedia of Type Strains, Phase IV (KMG-IV): sequencing the most valuable type-strain genomes for metagenomic binning, comparative biology and taxonomic classification.</title>
        <authorList>
            <person name="Goeker M."/>
        </authorList>
    </citation>
    <scope>NUCLEOTIDE SEQUENCE [LARGE SCALE GENOMIC DNA]</scope>
    <source>
        <strain evidence="15 16">SS015</strain>
    </source>
</reference>
<dbReference type="GO" id="GO:0046872">
    <property type="term" value="F:metal ion binding"/>
    <property type="evidence" value="ECO:0007669"/>
    <property type="project" value="UniProtKB-KW"/>
</dbReference>
<evidence type="ECO:0000256" key="3">
    <source>
        <dbReference type="ARBA" id="ARBA00007931"/>
    </source>
</evidence>
<keyword evidence="7" id="KW-0479">Metal-binding</keyword>
<feature type="transmembrane region" description="Helical" evidence="13">
    <location>
        <begin position="12"/>
        <end position="35"/>
    </location>
</feature>
<keyword evidence="10 13" id="KW-1133">Transmembrane helix</keyword>
<dbReference type="PANTHER" id="PTHR35864:SF1">
    <property type="entry name" value="ZINC METALLOPROTEASE YWHC-RELATED"/>
    <property type="match status" value="1"/>
</dbReference>
<dbReference type="GO" id="GO:0006508">
    <property type="term" value="P:proteolysis"/>
    <property type="evidence" value="ECO:0007669"/>
    <property type="project" value="UniProtKB-KW"/>
</dbReference>
<keyword evidence="11" id="KW-0482">Metalloprotease</keyword>
<protein>
    <submittedName>
        <fullName evidence="15">Zn-dependent protease</fullName>
    </submittedName>
</protein>
<accession>A0A5D3WNE8</accession>
<evidence type="ECO:0000313" key="15">
    <source>
        <dbReference type="EMBL" id="TYP00092.1"/>
    </source>
</evidence>
<keyword evidence="6 13" id="KW-0812">Transmembrane</keyword>
<feature type="domain" description="Peptidase M50" evidence="14">
    <location>
        <begin position="22"/>
        <end position="184"/>
    </location>
</feature>
<comment type="caution">
    <text evidence="15">The sequence shown here is derived from an EMBL/GenBank/DDBJ whole genome shotgun (WGS) entry which is preliminary data.</text>
</comment>
<keyword evidence="8" id="KW-0378">Hydrolase</keyword>
<keyword evidence="16" id="KW-1185">Reference proteome</keyword>
<evidence type="ECO:0000256" key="10">
    <source>
        <dbReference type="ARBA" id="ARBA00022989"/>
    </source>
</evidence>
<dbReference type="InterPro" id="IPR052348">
    <property type="entry name" value="Metallopeptidase_M50B"/>
</dbReference>
<dbReference type="AlphaFoldDB" id="A0A5D3WNE8"/>
<evidence type="ECO:0000256" key="6">
    <source>
        <dbReference type="ARBA" id="ARBA00022692"/>
    </source>
</evidence>
<evidence type="ECO:0000256" key="7">
    <source>
        <dbReference type="ARBA" id="ARBA00022723"/>
    </source>
</evidence>
<keyword evidence="5 15" id="KW-0645">Protease</keyword>
<name>A0A5D3WNE8_9BACT</name>
<sequence length="234" mass="25174">MLERSQVETLLAKISIMLAPALFAVTMHEVGHGWVAEKMGDPTARLLGRLTLNPFRHLDPIGTLALFLFGFGWARPVPVNFGNMRNPRQGMIWVALAGPAVNLLLACLSALLLRGLFIVGSELVDAGTLVDRVLQPLALMVASSLFINVLLGTFNLLPVPPLDGGRVLSGLLPERQAAFLAKIEPFGFVIVLLLIFYTDIWRLVLGPLIWGIVAGLSGPAAPLVHQMAGILVGH</sequence>
<feature type="transmembrane region" description="Helical" evidence="13">
    <location>
        <begin position="177"/>
        <end position="197"/>
    </location>
</feature>
<feature type="transmembrane region" description="Helical" evidence="13">
    <location>
        <begin position="203"/>
        <end position="224"/>
    </location>
</feature>
<evidence type="ECO:0000256" key="12">
    <source>
        <dbReference type="ARBA" id="ARBA00023136"/>
    </source>
</evidence>
<keyword evidence="4" id="KW-1003">Cell membrane</keyword>
<evidence type="ECO:0000256" key="1">
    <source>
        <dbReference type="ARBA" id="ARBA00001947"/>
    </source>
</evidence>
<dbReference type="InterPro" id="IPR008915">
    <property type="entry name" value="Peptidase_M50"/>
</dbReference>
<organism evidence="15 16">
    <name type="scientific">Geothermobacter ehrlichii</name>
    <dbReference type="NCBI Taxonomy" id="213224"/>
    <lineage>
        <taxon>Bacteria</taxon>
        <taxon>Pseudomonadati</taxon>
        <taxon>Thermodesulfobacteriota</taxon>
        <taxon>Desulfuromonadia</taxon>
        <taxon>Desulfuromonadales</taxon>
        <taxon>Geothermobacteraceae</taxon>
        <taxon>Geothermobacter</taxon>
    </lineage>
</organism>
<dbReference type="Pfam" id="PF02163">
    <property type="entry name" value="Peptidase_M50"/>
    <property type="match status" value="1"/>
</dbReference>
<comment type="subcellular location">
    <subcellularLocation>
        <location evidence="2">Cell membrane</location>
        <topology evidence="2">Multi-pass membrane protein</topology>
    </subcellularLocation>
</comment>
<dbReference type="Proteomes" id="UP000324159">
    <property type="component" value="Unassembled WGS sequence"/>
</dbReference>
<feature type="transmembrane region" description="Helical" evidence="13">
    <location>
        <begin position="55"/>
        <end position="74"/>
    </location>
</feature>
<dbReference type="GO" id="GO:0008237">
    <property type="term" value="F:metallopeptidase activity"/>
    <property type="evidence" value="ECO:0007669"/>
    <property type="project" value="UniProtKB-KW"/>
</dbReference>
<evidence type="ECO:0000256" key="11">
    <source>
        <dbReference type="ARBA" id="ARBA00023049"/>
    </source>
</evidence>
<feature type="transmembrane region" description="Helical" evidence="13">
    <location>
        <begin position="137"/>
        <end position="157"/>
    </location>
</feature>
<evidence type="ECO:0000256" key="4">
    <source>
        <dbReference type="ARBA" id="ARBA00022475"/>
    </source>
</evidence>
<evidence type="ECO:0000256" key="9">
    <source>
        <dbReference type="ARBA" id="ARBA00022833"/>
    </source>
</evidence>
<evidence type="ECO:0000256" key="13">
    <source>
        <dbReference type="SAM" id="Phobius"/>
    </source>
</evidence>
<evidence type="ECO:0000256" key="2">
    <source>
        <dbReference type="ARBA" id="ARBA00004651"/>
    </source>
</evidence>
<dbReference type="EMBL" id="VNIB01000001">
    <property type="protein sequence ID" value="TYP00092.1"/>
    <property type="molecule type" value="Genomic_DNA"/>
</dbReference>
<feature type="transmembrane region" description="Helical" evidence="13">
    <location>
        <begin position="94"/>
        <end position="117"/>
    </location>
</feature>
<keyword evidence="12 13" id="KW-0472">Membrane</keyword>
<comment type="similarity">
    <text evidence="3">Belongs to the peptidase M50B family.</text>
</comment>
<dbReference type="InterPro" id="IPR044537">
    <property type="entry name" value="Rip2-like"/>
</dbReference>
<comment type="cofactor">
    <cofactor evidence="1">
        <name>Zn(2+)</name>
        <dbReference type="ChEBI" id="CHEBI:29105"/>
    </cofactor>
</comment>
<evidence type="ECO:0000256" key="5">
    <source>
        <dbReference type="ARBA" id="ARBA00022670"/>
    </source>
</evidence>
<dbReference type="GO" id="GO:0005886">
    <property type="term" value="C:plasma membrane"/>
    <property type="evidence" value="ECO:0007669"/>
    <property type="project" value="UniProtKB-SubCell"/>
</dbReference>
<evidence type="ECO:0000313" key="16">
    <source>
        <dbReference type="Proteomes" id="UP000324159"/>
    </source>
</evidence>
<gene>
    <name evidence="15" type="ORF">EDC39_101252</name>
</gene>
<keyword evidence="9" id="KW-0862">Zinc</keyword>
<dbReference type="PANTHER" id="PTHR35864">
    <property type="entry name" value="ZINC METALLOPROTEASE MJ0611-RELATED"/>
    <property type="match status" value="1"/>
</dbReference>
<evidence type="ECO:0000259" key="14">
    <source>
        <dbReference type="Pfam" id="PF02163"/>
    </source>
</evidence>
<evidence type="ECO:0000256" key="8">
    <source>
        <dbReference type="ARBA" id="ARBA00022801"/>
    </source>
</evidence>
<dbReference type="CDD" id="cd06158">
    <property type="entry name" value="S2P-M50_like_1"/>
    <property type="match status" value="1"/>
</dbReference>